<accession>A0A0M4E436</accession>
<organism evidence="2 3">
    <name type="scientific">Drosophila busckii</name>
    <name type="common">Fruit fly</name>
    <dbReference type="NCBI Taxonomy" id="30019"/>
    <lineage>
        <taxon>Eukaryota</taxon>
        <taxon>Metazoa</taxon>
        <taxon>Ecdysozoa</taxon>
        <taxon>Arthropoda</taxon>
        <taxon>Hexapoda</taxon>
        <taxon>Insecta</taxon>
        <taxon>Pterygota</taxon>
        <taxon>Neoptera</taxon>
        <taxon>Endopterygota</taxon>
        <taxon>Diptera</taxon>
        <taxon>Brachycera</taxon>
        <taxon>Muscomorpha</taxon>
        <taxon>Ephydroidea</taxon>
        <taxon>Drosophilidae</taxon>
        <taxon>Drosophila</taxon>
    </lineage>
</organism>
<sequence>MTGDEFVFRLEHLQAHYAMPWAEGMRDFHRLTTGEAEEWYWLLIRTQNIAQWEELRQAINRRYGDGRPDHERLQEIVERRQRRGESLEAYFQALWRLRSKLHSPISEAWMVKVAKRNLEEPLRQIIFPMQVYTKDHLRDSCLETERVFGGEQKKYNMGYRQREREEMRPGRLAELVESPTREETANNPNKPDELNHNSDGQISIENLFKCSASAKDKHNDITAAVVYMIYKDNLPVCGIEKEGLCNLLQICVPKYKIPSRFKVTDLIEEKYDICVAKIKTIFHGVEDERSPVTVSLLPIQLVRISP</sequence>
<name>A0A0M4E436_DROBS</name>
<reference evidence="2 3" key="1">
    <citation type="submission" date="2015-08" db="EMBL/GenBank/DDBJ databases">
        <title>Ancestral chromatin configuration constrains chromatin evolution on differentiating sex chromosomes in Drosophila.</title>
        <authorList>
            <person name="Zhou Q."/>
            <person name="Bachtrog D."/>
        </authorList>
    </citation>
    <scope>NUCLEOTIDE SEQUENCE [LARGE SCALE GENOMIC DNA]</scope>
    <source>
        <tissue evidence="2">Whole larvae</tissue>
    </source>
</reference>
<dbReference type="EMBL" id="CP012524">
    <property type="protein sequence ID" value="ALC40704.1"/>
    <property type="molecule type" value="Genomic_DNA"/>
</dbReference>
<dbReference type="Proteomes" id="UP000494163">
    <property type="component" value="Chromosome 2R"/>
</dbReference>
<evidence type="ECO:0000313" key="2">
    <source>
        <dbReference type="EMBL" id="ALC40704.1"/>
    </source>
</evidence>
<feature type="compositionally biased region" description="Basic and acidic residues" evidence="1">
    <location>
        <begin position="179"/>
        <end position="196"/>
    </location>
</feature>
<dbReference type="AlphaFoldDB" id="A0A0M4E436"/>
<dbReference type="OrthoDB" id="7864975at2759"/>
<gene>
    <name evidence="2" type="ORF">Dbus_chr2Rg283</name>
</gene>
<keyword evidence="3" id="KW-1185">Reference proteome</keyword>
<feature type="region of interest" description="Disordered" evidence="1">
    <location>
        <begin position="175"/>
        <end position="198"/>
    </location>
</feature>
<protein>
    <submittedName>
        <fullName evidence="2">Maker16</fullName>
    </submittedName>
</protein>
<evidence type="ECO:0000313" key="3">
    <source>
        <dbReference type="Proteomes" id="UP000494163"/>
    </source>
</evidence>
<dbReference type="OMA" id="NIAQWEE"/>
<proteinExistence type="predicted"/>
<evidence type="ECO:0000256" key="1">
    <source>
        <dbReference type="SAM" id="MobiDB-lite"/>
    </source>
</evidence>